<evidence type="ECO:0000256" key="1">
    <source>
        <dbReference type="SAM" id="MobiDB-lite"/>
    </source>
</evidence>
<keyword evidence="2" id="KW-0812">Transmembrane</keyword>
<evidence type="ECO:0000256" key="2">
    <source>
        <dbReference type="SAM" id="Phobius"/>
    </source>
</evidence>
<evidence type="ECO:0000313" key="4">
    <source>
        <dbReference type="EMBL" id="CDW71814.1"/>
    </source>
</evidence>
<proteinExistence type="predicted"/>
<dbReference type="InParanoid" id="A0A077ZQW0"/>
<feature type="compositionally biased region" description="Polar residues" evidence="1">
    <location>
        <begin position="618"/>
        <end position="632"/>
    </location>
</feature>
<dbReference type="Gene3D" id="3.30.1520.10">
    <property type="entry name" value="Phox-like domain"/>
    <property type="match status" value="1"/>
</dbReference>
<gene>
    <name evidence="4" type="primary">Contig11483.g12288</name>
    <name evidence="4" type="ORF">STYLEM_764</name>
</gene>
<dbReference type="Pfam" id="PF00787">
    <property type="entry name" value="PX"/>
    <property type="match status" value="1"/>
</dbReference>
<name>A0A077ZQW0_STYLE</name>
<feature type="transmembrane region" description="Helical" evidence="2">
    <location>
        <begin position="104"/>
        <end position="122"/>
    </location>
</feature>
<dbReference type="OrthoDB" id="10507229at2759"/>
<keyword evidence="5" id="KW-1185">Reference proteome</keyword>
<dbReference type="AlphaFoldDB" id="A0A077ZQW0"/>
<dbReference type="InterPro" id="IPR036871">
    <property type="entry name" value="PX_dom_sf"/>
</dbReference>
<dbReference type="PROSITE" id="PS50195">
    <property type="entry name" value="PX"/>
    <property type="match status" value="1"/>
</dbReference>
<dbReference type="Proteomes" id="UP000039865">
    <property type="component" value="Unassembled WGS sequence"/>
</dbReference>
<dbReference type="SUPFAM" id="SSF64268">
    <property type="entry name" value="PX domain"/>
    <property type="match status" value="1"/>
</dbReference>
<sequence>MDKRRLQKVENELQIEQEKITIEDVINSKRVNNLLLDKAEELFTLEFNLKQKAQLKYLQIKQKKGKRNVMFMDQLTHEYLWSPTPAYYVGTFFSFLYIKRKFKLNFFAIIPFMTIPITMDYISKFHIKFIFLQKENSMLAVLLKRRKNQDRLERLQITLCRRRKDMQLLSRFSDTASKSTLTNQLMKDPIYQQALTEQSISLKYCGMRLIKCLVIECLQLLIIVLYIIYSKVELLMEKSSSLQKDNMGYLMPKSSSIAYDGNSSNGDQDQQKQTKRGSKASSRLDPNEEKNRKSTLQKFSKDVFIQKLEIIDYEENDDHVEYYIQVQGRTKYLVNLNDIAENGMIDYQKVHKIQNSAENQEFQIVEYCIVKRYSELLIFSKLLQSEIKNYMKKRGFQPEDFPDFPPKKTFFNKSKNFLQKRVLKINNYFTKLFDKFPQKVPYTNAIIDLCQPFKLNVAVIGKKNSGKSSLIQGFVNVLVDYQKNKEYFQRRQVFGQEPLSQNSNSGQKQNINKLQELINQSSQQTNISTMDHNESSFQKSKSDIHQPKQTLTSVMAKQRTETRNIDIDNNIEVESQGTQRTKISRMGEERQPRGQSRDQQRVAKLVFKRKDRERSADNGDTFSIGSKPSTLKNGHGGDKKKLEQYFPLDVPFKVAKCRNSLFRLDIQEYQIEEADLRSLLTHLLSSEEKNTIIFTFSLSSPSSFKIYLKKALKELIFAFEDLNDGAKERRMIPFMILGMKRDLESKVKVSKEDVHSLMEVLKKHVNCEVLYTAAQNQDDILSALHQLFNLADDMFLHQMKNRDNFGKQK</sequence>
<feature type="domain" description="PX" evidence="3">
    <location>
        <begin position="300"/>
        <end position="457"/>
    </location>
</feature>
<accession>A0A077ZQW0</accession>
<protein>
    <recommendedName>
        <fullName evidence="3">PX domain-containing protein</fullName>
    </recommendedName>
</protein>
<keyword evidence="2" id="KW-1133">Transmembrane helix</keyword>
<dbReference type="EMBL" id="CCKQ01000721">
    <property type="protein sequence ID" value="CDW71814.1"/>
    <property type="molecule type" value="Genomic_DNA"/>
</dbReference>
<dbReference type="InterPro" id="IPR027417">
    <property type="entry name" value="P-loop_NTPase"/>
</dbReference>
<dbReference type="Gene3D" id="3.40.50.300">
    <property type="entry name" value="P-loop containing nucleotide triphosphate hydrolases"/>
    <property type="match status" value="1"/>
</dbReference>
<keyword evidence="2" id="KW-0472">Membrane</keyword>
<feature type="region of interest" description="Disordered" evidence="1">
    <location>
        <begin position="531"/>
        <end position="638"/>
    </location>
</feature>
<organism evidence="4 5">
    <name type="scientific">Stylonychia lemnae</name>
    <name type="common">Ciliate</name>
    <dbReference type="NCBI Taxonomy" id="5949"/>
    <lineage>
        <taxon>Eukaryota</taxon>
        <taxon>Sar</taxon>
        <taxon>Alveolata</taxon>
        <taxon>Ciliophora</taxon>
        <taxon>Intramacronucleata</taxon>
        <taxon>Spirotrichea</taxon>
        <taxon>Stichotrichia</taxon>
        <taxon>Sporadotrichida</taxon>
        <taxon>Oxytrichidae</taxon>
        <taxon>Stylonychinae</taxon>
        <taxon>Stylonychia</taxon>
    </lineage>
</organism>
<feature type="compositionally biased region" description="Polar residues" evidence="1">
    <location>
        <begin position="259"/>
        <end position="268"/>
    </location>
</feature>
<reference evidence="4 5" key="1">
    <citation type="submission" date="2014-06" db="EMBL/GenBank/DDBJ databases">
        <authorList>
            <person name="Swart Estienne"/>
        </authorList>
    </citation>
    <scope>NUCLEOTIDE SEQUENCE [LARGE SCALE GENOMIC DNA]</scope>
    <source>
        <strain evidence="4 5">130c</strain>
    </source>
</reference>
<feature type="compositionally biased region" description="Basic and acidic residues" evidence="1">
    <location>
        <begin position="608"/>
        <end position="617"/>
    </location>
</feature>
<dbReference type="SUPFAM" id="SSF52540">
    <property type="entry name" value="P-loop containing nucleoside triphosphate hydrolases"/>
    <property type="match status" value="1"/>
</dbReference>
<feature type="compositionally biased region" description="Polar residues" evidence="1">
    <location>
        <begin position="572"/>
        <end position="581"/>
    </location>
</feature>
<feature type="region of interest" description="Disordered" evidence="1">
    <location>
        <begin position="259"/>
        <end position="295"/>
    </location>
</feature>
<dbReference type="GO" id="GO:0035091">
    <property type="term" value="F:phosphatidylinositol binding"/>
    <property type="evidence" value="ECO:0007669"/>
    <property type="project" value="InterPro"/>
</dbReference>
<evidence type="ECO:0000259" key="3">
    <source>
        <dbReference type="PROSITE" id="PS50195"/>
    </source>
</evidence>
<feature type="compositionally biased region" description="Basic and acidic residues" evidence="1">
    <location>
        <begin position="585"/>
        <end position="601"/>
    </location>
</feature>
<evidence type="ECO:0000313" key="5">
    <source>
        <dbReference type="Proteomes" id="UP000039865"/>
    </source>
</evidence>
<dbReference type="InterPro" id="IPR001683">
    <property type="entry name" value="PX_dom"/>
</dbReference>
<dbReference type="CDD" id="cd06093">
    <property type="entry name" value="PX_domain"/>
    <property type="match status" value="1"/>
</dbReference>